<name>A0A3Q3VLZ9_MOLML</name>
<dbReference type="SUPFAM" id="SSF49785">
    <property type="entry name" value="Galactose-binding domain-like"/>
    <property type="match status" value="1"/>
</dbReference>
<sequence length="254" mass="27764">MFSNYGPGWPTNTANLWDCGQIFTGTIYSSKLIGFRRFVALSVISQNSQLRALFCRLAAPAVCLHGLGVEDGNIADFQISASSSVGGFTPEKARLNGESCWMPSGSVTSSWIQVNLGQARKVTGIVIQGCPQNDNWVTKFKIQHSMDGVDWTDYTADGAFLPGATDRNTPDTQLLGTPVSAMYVRILPLEFSGQAGLRFDVLGCTPDCKKTSLPALRIYLQLPNVIRVDGAVTCSRMIFSNANLWFDRCNHLRP</sequence>
<reference evidence="3" key="2">
    <citation type="submission" date="2025-09" db="UniProtKB">
        <authorList>
            <consortium name="Ensembl"/>
        </authorList>
    </citation>
    <scope>IDENTIFICATION</scope>
</reference>
<dbReference type="Ensembl" id="ENSMMOT00000002537.1">
    <property type="protein sequence ID" value="ENSMMOP00000002496.1"/>
    <property type="gene ID" value="ENSMMOG00000002025.1"/>
</dbReference>
<dbReference type="Gene3D" id="2.60.120.260">
    <property type="entry name" value="Galactose-binding domain-like"/>
    <property type="match status" value="1"/>
</dbReference>
<dbReference type="AlphaFoldDB" id="A0A3Q3VLZ9"/>
<evidence type="ECO:0000259" key="2">
    <source>
        <dbReference type="PROSITE" id="PS50022"/>
    </source>
</evidence>
<dbReference type="SMART" id="SM00231">
    <property type="entry name" value="FA58C"/>
    <property type="match status" value="1"/>
</dbReference>
<evidence type="ECO:0000256" key="1">
    <source>
        <dbReference type="ARBA" id="ARBA00010241"/>
    </source>
</evidence>
<feature type="domain" description="F5/8 type C" evidence="2">
    <location>
        <begin position="63"/>
        <end position="204"/>
    </location>
</feature>
<reference evidence="3" key="1">
    <citation type="submission" date="2025-08" db="UniProtKB">
        <authorList>
            <consortium name="Ensembl"/>
        </authorList>
    </citation>
    <scope>IDENTIFICATION</scope>
</reference>
<dbReference type="FunFam" id="2.60.120.260:FF:000016">
    <property type="entry name" value="Contactin-associated protein-like 4 isoform 1"/>
    <property type="match status" value="1"/>
</dbReference>
<comment type="similarity">
    <text evidence="1">Belongs to the neurexin family.</text>
</comment>
<dbReference type="Pfam" id="PF00754">
    <property type="entry name" value="F5_F8_type_C"/>
    <property type="match status" value="1"/>
</dbReference>
<dbReference type="PROSITE" id="PS50022">
    <property type="entry name" value="FA58C_3"/>
    <property type="match status" value="1"/>
</dbReference>
<dbReference type="STRING" id="94237.ENSMMOP00000002496"/>
<evidence type="ECO:0000313" key="3">
    <source>
        <dbReference type="Ensembl" id="ENSMMOP00000002496.1"/>
    </source>
</evidence>
<dbReference type="PANTHER" id="PTHR24543:SF317">
    <property type="entry name" value="LACTADHERIN"/>
    <property type="match status" value="1"/>
</dbReference>
<keyword evidence="4" id="KW-1185">Reference proteome</keyword>
<dbReference type="Proteomes" id="UP000261620">
    <property type="component" value="Unplaced"/>
</dbReference>
<dbReference type="InterPro" id="IPR000421">
    <property type="entry name" value="FA58C"/>
</dbReference>
<dbReference type="InterPro" id="IPR008979">
    <property type="entry name" value="Galactose-bd-like_sf"/>
</dbReference>
<organism evidence="3 4">
    <name type="scientific">Mola mola</name>
    <name type="common">Ocean sunfish</name>
    <name type="synonym">Tetraodon mola</name>
    <dbReference type="NCBI Taxonomy" id="94237"/>
    <lineage>
        <taxon>Eukaryota</taxon>
        <taxon>Metazoa</taxon>
        <taxon>Chordata</taxon>
        <taxon>Craniata</taxon>
        <taxon>Vertebrata</taxon>
        <taxon>Euteleostomi</taxon>
        <taxon>Actinopterygii</taxon>
        <taxon>Neopterygii</taxon>
        <taxon>Teleostei</taxon>
        <taxon>Neoteleostei</taxon>
        <taxon>Acanthomorphata</taxon>
        <taxon>Eupercaria</taxon>
        <taxon>Tetraodontiformes</taxon>
        <taxon>Molidae</taxon>
        <taxon>Mola</taxon>
    </lineage>
</organism>
<evidence type="ECO:0000313" key="4">
    <source>
        <dbReference type="Proteomes" id="UP000261620"/>
    </source>
</evidence>
<dbReference type="OMA" id="ARNECIN"/>
<proteinExistence type="inferred from homology"/>
<dbReference type="CDD" id="cd00057">
    <property type="entry name" value="FA58C"/>
    <property type="match status" value="1"/>
</dbReference>
<accession>A0A3Q3VLZ9</accession>
<dbReference type="PANTHER" id="PTHR24543">
    <property type="entry name" value="MULTICOPPER OXIDASE-RELATED"/>
    <property type="match status" value="1"/>
</dbReference>
<protein>
    <recommendedName>
        <fullName evidence="2">F5/8 type C domain-containing protein</fullName>
    </recommendedName>
</protein>